<feature type="domain" description="NAF" evidence="11">
    <location>
        <begin position="84"/>
        <end position="146"/>
    </location>
</feature>
<protein>
    <recommendedName>
        <fullName evidence="2">non-specific serine/threonine protein kinase</fullName>
        <ecNumber evidence="2">2.7.11.1</ecNumber>
    </recommendedName>
</protein>
<evidence type="ECO:0000256" key="4">
    <source>
        <dbReference type="ARBA" id="ARBA00022679"/>
    </source>
</evidence>
<keyword evidence="4" id="KW-0808">Transferase</keyword>
<evidence type="ECO:0000256" key="2">
    <source>
        <dbReference type="ARBA" id="ARBA00012513"/>
    </source>
</evidence>
<keyword evidence="13" id="KW-1185">Reference proteome</keyword>
<gene>
    <name evidence="12" type="ORF">KI387_023074</name>
</gene>
<keyword evidence="5" id="KW-0547">Nucleotide-binding</keyword>
<keyword evidence="7" id="KW-0067">ATP-binding</keyword>
<name>A0AA38G112_TAXCH</name>
<dbReference type="AlphaFoldDB" id="A0AA38G112"/>
<proteinExistence type="inferred from homology"/>
<dbReference type="Proteomes" id="UP000824469">
    <property type="component" value="Unassembled WGS sequence"/>
</dbReference>
<dbReference type="CDD" id="cd12195">
    <property type="entry name" value="CIPK_C"/>
    <property type="match status" value="1"/>
</dbReference>
<organism evidence="12 13">
    <name type="scientific">Taxus chinensis</name>
    <name type="common">Chinese yew</name>
    <name type="synonym">Taxus wallichiana var. chinensis</name>
    <dbReference type="NCBI Taxonomy" id="29808"/>
    <lineage>
        <taxon>Eukaryota</taxon>
        <taxon>Viridiplantae</taxon>
        <taxon>Streptophyta</taxon>
        <taxon>Embryophyta</taxon>
        <taxon>Tracheophyta</taxon>
        <taxon>Spermatophyta</taxon>
        <taxon>Pinopsida</taxon>
        <taxon>Pinidae</taxon>
        <taxon>Conifers II</taxon>
        <taxon>Cupressales</taxon>
        <taxon>Taxaceae</taxon>
        <taxon>Taxus</taxon>
    </lineage>
</organism>
<comment type="catalytic activity">
    <reaction evidence="9">
        <text>L-threonyl-[protein] + ATP = O-phospho-L-threonyl-[protein] + ADP + H(+)</text>
        <dbReference type="Rhea" id="RHEA:46608"/>
        <dbReference type="Rhea" id="RHEA-COMP:11060"/>
        <dbReference type="Rhea" id="RHEA-COMP:11605"/>
        <dbReference type="ChEBI" id="CHEBI:15378"/>
        <dbReference type="ChEBI" id="CHEBI:30013"/>
        <dbReference type="ChEBI" id="CHEBI:30616"/>
        <dbReference type="ChEBI" id="CHEBI:61977"/>
        <dbReference type="ChEBI" id="CHEBI:456216"/>
        <dbReference type="EC" id="2.7.11.1"/>
    </reaction>
</comment>
<evidence type="ECO:0000256" key="9">
    <source>
        <dbReference type="ARBA" id="ARBA00047899"/>
    </source>
</evidence>
<dbReference type="GO" id="GO:0007165">
    <property type="term" value="P:signal transduction"/>
    <property type="evidence" value="ECO:0007669"/>
    <property type="project" value="InterPro"/>
</dbReference>
<evidence type="ECO:0000256" key="8">
    <source>
        <dbReference type="ARBA" id="ARBA00023211"/>
    </source>
</evidence>
<evidence type="ECO:0000256" key="7">
    <source>
        <dbReference type="ARBA" id="ARBA00022840"/>
    </source>
</evidence>
<evidence type="ECO:0000256" key="6">
    <source>
        <dbReference type="ARBA" id="ARBA00022777"/>
    </source>
</evidence>
<evidence type="ECO:0000256" key="5">
    <source>
        <dbReference type="ARBA" id="ARBA00022741"/>
    </source>
</evidence>
<evidence type="ECO:0000259" key="11">
    <source>
        <dbReference type="Pfam" id="PF03822"/>
    </source>
</evidence>
<dbReference type="InterPro" id="IPR011009">
    <property type="entry name" value="Kinase-like_dom_sf"/>
</dbReference>
<evidence type="ECO:0000313" key="13">
    <source>
        <dbReference type="Proteomes" id="UP000824469"/>
    </source>
</evidence>
<evidence type="ECO:0000256" key="3">
    <source>
        <dbReference type="ARBA" id="ARBA00022527"/>
    </source>
</evidence>
<evidence type="ECO:0000256" key="1">
    <source>
        <dbReference type="ARBA" id="ARBA00006234"/>
    </source>
</evidence>
<feature type="non-terminal residue" evidence="12">
    <location>
        <position position="215"/>
    </location>
</feature>
<dbReference type="FunFam" id="3.30.310.80:FF:000005">
    <property type="entry name" value="Non-specific serine/threonine protein kinase"/>
    <property type="match status" value="1"/>
</dbReference>
<feature type="non-terminal residue" evidence="12">
    <location>
        <position position="1"/>
    </location>
</feature>
<keyword evidence="8" id="KW-0464">Manganese</keyword>
<dbReference type="EC" id="2.7.11.1" evidence="2"/>
<evidence type="ECO:0000313" key="12">
    <source>
        <dbReference type="EMBL" id="KAH9314447.1"/>
    </source>
</evidence>
<reference evidence="12 13" key="1">
    <citation type="journal article" date="2021" name="Nat. Plants">
        <title>The Taxus genome provides insights into paclitaxel biosynthesis.</title>
        <authorList>
            <person name="Xiong X."/>
            <person name="Gou J."/>
            <person name="Liao Q."/>
            <person name="Li Y."/>
            <person name="Zhou Q."/>
            <person name="Bi G."/>
            <person name="Li C."/>
            <person name="Du R."/>
            <person name="Wang X."/>
            <person name="Sun T."/>
            <person name="Guo L."/>
            <person name="Liang H."/>
            <person name="Lu P."/>
            <person name="Wu Y."/>
            <person name="Zhang Z."/>
            <person name="Ro D.K."/>
            <person name="Shang Y."/>
            <person name="Huang S."/>
            <person name="Yan J."/>
        </authorList>
    </citation>
    <scope>NUCLEOTIDE SEQUENCE [LARGE SCALE GENOMIC DNA]</scope>
    <source>
        <strain evidence="12">Ta-2019</strain>
    </source>
</reference>
<dbReference type="EMBL" id="JAHRHJ020000005">
    <property type="protein sequence ID" value="KAH9314447.1"/>
    <property type="molecule type" value="Genomic_DNA"/>
</dbReference>
<dbReference type="GO" id="GO:0005524">
    <property type="term" value="F:ATP binding"/>
    <property type="evidence" value="ECO:0007669"/>
    <property type="project" value="UniProtKB-KW"/>
</dbReference>
<dbReference type="Gene3D" id="1.10.510.10">
    <property type="entry name" value="Transferase(Phosphotransferase) domain 1"/>
    <property type="match status" value="1"/>
</dbReference>
<comment type="caution">
    <text evidence="12">The sequence shown here is derived from an EMBL/GenBank/DDBJ whole genome shotgun (WGS) entry which is preliminary data.</text>
</comment>
<keyword evidence="6" id="KW-0418">Kinase</keyword>
<comment type="similarity">
    <text evidence="1">Belongs to the protein kinase superfamily. CAMK Ser/Thr protein kinase family. SNF1 subfamily.</text>
</comment>
<keyword evidence="3" id="KW-0723">Serine/threonine-protein kinase</keyword>
<evidence type="ECO:0000256" key="10">
    <source>
        <dbReference type="ARBA" id="ARBA00048679"/>
    </source>
</evidence>
<dbReference type="GO" id="GO:0004674">
    <property type="term" value="F:protein serine/threonine kinase activity"/>
    <property type="evidence" value="ECO:0007669"/>
    <property type="project" value="UniProtKB-KW"/>
</dbReference>
<sequence>KELEYDKLLLLSDGAKEMVGKLLDPDPLKRVSMAQIIEDPWFAKGFRAEVEDNTVEVPRGKADEYSKLVPEKDSIESLIGEMKPKSLNAIEIINLMSFGLDLSTWISNYDNAKENSNLCFTSMQPVHIIVNVFEKIGKDGKFKINKIHCAVNMKRKEAGKKGHLGIKAKISEIGPSLFAVTVSKEDGDTVEYKNFCDQELKPTLKDIAWVWHGGD</sequence>
<dbReference type="InterPro" id="IPR004041">
    <property type="entry name" value="NAF_dom"/>
</dbReference>
<dbReference type="PANTHER" id="PTHR43895">
    <property type="entry name" value="CALCIUM/CALMODULIN-DEPENDENT PROTEIN KINASE KINASE-RELATED"/>
    <property type="match status" value="1"/>
</dbReference>
<dbReference type="PANTHER" id="PTHR43895:SF32">
    <property type="entry name" value="SERINE_THREONINE-PROTEIN KINASE CHK1"/>
    <property type="match status" value="1"/>
</dbReference>
<dbReference type="SUPFAM" id="SSF56112">
    <property type="entry name" value="Protein kinase-like (PK-like)"/>
    <property type="match status" value="1"/>
</dbReference>
<comment type="catalytic activity">
    <reaction evidence="10">
        <text>L-seryl-[protein] + ATP = O-phospho-L-seryl-[protein] + ADP + H(+)</text>
        <dbReference type="Rhea" id="RHEA:17989"/>
        <dbReference type="Rhea" id="RHEA-COMP:9863"/>
        <dbReference type="Rhea" id="RHEA-COMP:11604"/>
        <dbReference type="ChEBI" id="CHEBI:15378"/>
        <dbReference type="ChEBI" id="CHEBI:29999"/>
        <dbReference type="ChEBI" id="CHEBI:30616"/>
        <dbReference type="ChEBI" id="CHEBI:83421"/>
        <dbReference type="ChEBI" id="CHEBI:456216"/>
        <dbReference type="EC" id="2.7.11.1"/>
    </reaction>
</comment>
<dbReference type="Gene3D" id="3.30.310.80">
    <property type="entry name" value="Kinase associated domain 1, KA1"/>
    <property type="match status" value="1"/>
</dbReference>
<dbReference type="Pfam" id="PF03822">
    <property type="entry name" value="NAF"/>
    <property type="match status" value="1"/>
</dbReference>
<accession>A0AA38G112</accession>